<evidence type="ECO:0000313" key="1">
    <source>
        <dbReference type="EMBL" id="JAH26003.1"/>
    </source>
</evidence>
<organism evidence="1">
    <name type="scientific">Anguilla anguilla</name>
    <name type="common">European freshwater eel</name>
    <name type="synonym">Muraena anguilla</name>
    <dbReference type="NCBI Taxonomy" id="7936"/>
    <lineage>
        <taxon>Eukaryota</taxon>
        <taxon>Metazoa</taxon>
        <taxon>Chordata</taxon>
        <taxon>Craniata</taxon>
        <taxon>Vertebrata</taxon>
        <taxon>Euteleostomi</taxon>
        <taxon>Actinopterygii</taxon>
        <taxon>Neopterygii</taxon>
        <taxon>Teleostei</taxon>
        <taxon>Anguilliformes</taxon>
        <taxon>Anguillidae</taxon>
        <taxon>Anguilla</taxon>
    </lineage>
</organism>
<reference evidence="1" key="1">
    <citation type="submission" date="2014-11" db="EMBL/GenBank/DDBJ databases">
        <authorList>
            <person name="Amaro Gonzalez C."/>
        </authorList>
    </citation>
    <scope>NUCLEOTIDE SEQUENCE</scope>
</reference>
<protein>
    <submittedName>
        <fullName evidence="1">Uncharacterized protein</fullName>
    </submittedName>
</protein>
<name>A0A0E9RCD0_ANGAN</name>
<reference evidence="1" key="2">
    <citation type="journal article" date="2015" name="Fish Shellfish Immunol.">
        <title>Early steps in the European eel (Anguilla anguilla)-Vibrio vulnificus interaction in the gills: Role of the RtxA13 toxin.</title>
        <authorList>
            <person name="Callol A."/>
            <person name="Pajuelo D."/>
            <person name="Ebbesson L."/>
            <person name="Teles M."/>
            <person name="MacKenzie S."/>
            <person name="Amaro C."/>
        </authorList>
    </citation>
    <scope>NUCLEOTIDE SEQUENCE</scope>
</reference>
<dbReference type="AlphaFoldDB" id="A0A0E9RCD0"/>
<sequence>MQIILKSITLSWQSHLAYHGKQIQ</sequence>
<dbReference type="EMBL" id="GBXM01082574">
    <property type="protein sequence ID" value="JAH26003.1"/>
    <property type="molecule type" value="Transcribed_RNA"/>
</dbReference>
<accession>A0A0E9RCD0</accession>
<proteinExistence type="predicted"/>